<protein>
    <submittedName>
        <fullName evidence="1">Uncharacterized protein</fullName>
    </submittedName>
</protein>
<organism evidence="1 2">
    <name type="scientific">Inquilinus limosus MP06</name>
    <dbReference type="NCBI Taxonomy" id="1398085"/>
    <lineage>
        <taxon>Bacteria</taxon>
        <taxon>Pseudomonadati</taxon>
        <taxon>Pseudomonadota</taxon>
        <taxon>Alphaproteobacteria</taxon>
        <taxon>Rhodospirillales</taxon>
        <taxon>Rhodospirillaceae</taxon>
        <taxon>Inquilinus</taxon>
    </lineage>
</organism>
<evidence type="ECO:0000313" key="1">
    <source>
        <dbReference type="EMBL" id="KGM35321.1"/>
    </source>
</evidence>
<dbReference type="EMBL" id="JANX01000035">
    <property type="protein sequence ID" value="KGM35321.1"/>
    <property type="molecule type" value="Genomic_DNA"/>
</dbReference>
<dbReference type="AlphaFoldDB" id="A0A0A0D9E0"/>
<proteinExistence type="predicted"/>
<sequence>MVFPSDLDLWRTAQVLVKQHGERAPEEARKRAERFAEEGRLVWLAVASRCEELLREEGGRQ</sequence>
<reference evidence="1 2" key="1">
    <citation type="submission" date="2014-01" db="EMBL/GenBank/DDBJ databases">
        <title>Genome sequence determination for a cystic fibrosis isolate, Inquilinus limosus.</title>
        <authorList>
            <person name="Pino M."/>
            <person name="Di Conza J."/>
            <person name="Gutkind G."/>
        </authorList>
    </citation>
    <scope>NUCLEOTIDE SEQUENCE [LARGE SCALE GENOMIC DNA]</scope>
    <source>
        <strain evidence="1 2">MP06</strain>
    </source>
</reference>
<gene>
    <name evidence="1" type="ORF">P409_05260</name>
</gene>
<dbReference type="Proteomes" id="UP000029995">
    <property type="component" value="Unassembled WGS sequence"/>
</dbReference>
<accession>A0A0A0D9E0</accession>
<name>A0A0A0D9E0_9PROT</name>
<evidence type="ECO:0000313" key="2">
    <source>
        <dbReference type="Proteomes" id="UP000029995"/>
    </source>
</evidence>
<comment type="caution">
    <text evidence="1">The sequence shown here is derived from an EMBL/GenBank/DDBJ whole genome shotgun (WGS) entry which is preliminary data.</text>
</comment>